<accession>A0A3S9T1Z6</accession>
<evidence type="ECO:0000313" key="3">
    <source>
        <dbReference type="Proteomes" id="UP000267250"/>
    </source>
</evidence>
<name>A0A3S9T1Z6_9FIRM</name>
<dbReference type="GO" id="GO:0016779">
    <property type="term" value="F:nucleotidyltransferase activity"/>
    <property type="evidence" value="ECO:0007669"/>
    <property type="project" value="UniProtKB-ARBA"/>
</dbReference>
<dbReference type="RefSeq" id="WP_127017946.1">
    <property type="nucleotide sequence ID" value="NZ_CP016379.1"/>
</dbReference>
<dbReference type="CDD" id="cd04182">
    <property type="entry name" value="GT_2_like_f"/>
    <property type="match status" value="1"/>
</dbReference>
<dbReference type="AlphaFoldDB" id="A0A3S9T1Z6"/>
<dbReference type="SUPFAM" id="SSF53448">
    <property type="entry name" value="Nucleotide-diphospho-sugar transferases"/>
    <property type="match status" value="1"/>
</dbReference>
<dbReference type="EMBL" id="CP016379">
    <property type="protein sequence ID" value="AZR74584.1"/>
    <property type="molecule type" value="Genomic_DNA"/>
</dbReference>
<sequence length="197" mass="22456">MIMGVILAAGEAKRMGEPKQLLSWQGEPLIRWVIRQVWFSRFNPVRVVLGAYADQIEPLIEDLDVEILFNPAYPQGQSTSVKKGLQDYPPGVIGAAFILGDQPLIKVETYNYLIEVFEKEEPGILVPTYQNQRGNPIFFHKRFFSDLMKIEGDCGGREIIFDNQAQVRKVEVADPGIILDLDVKEDYLRLMKMGEVR</sequence>
<protein>
    <recommendedName>
        <fullName evidence="1">MobA-like NTP transferase domain-containing protein</fullName>
    </recommendedName>
</protein>
<gene>
    <name evidence="2" type="ORF">BBF96_15105</name>
</gene>
<dbReference type="Proteomes" id="UP000267250">
    <property type="component" value="Chromosome"/>
</dbReference>
<feature type="domain" description="MobA-like NTP transferase" evidence="1">
    <location>
        <begin position="4"/>
        <end position="161"/>
    </location>
</feature>
<proteinExistence type="predicted"/>
<dbReference type="OrthoDB" id="285216at2"/>
<dbReference type="PANTHER" id="PTHR43777:SF1">
    <property type="entry name" value="MOLYBDENUM COFACTOR CYTIDYLYLTRANSFERASE"/>
    <property type="match status" value="1"/>
</dbReference>
<dbReference type="KEGG" id="aft:BBF96_15105"/>
<evidence type="ECO:0000313" key="2">
    <source>
        <dbReference type="EMBL" id="AZR74584.1"/>
    </source>
</evidence>
<keyword evidence="3" id="KW-1185">Reference proteome</keyword>
<dbReference type="PANTHER" id="PTHR43777">
    <property type="entry name" value="MOLYBDENUM COFACTOR CYTIDYLYLTRANSFERASE"/>
    <property type="match status" value="1"/>
</dbReference>
<organism evidence="2 3">
    <name type="scientific">Anoxybacter fermentans</name>
    <dbReference type="NCBI Taxonomy" id="1323375"/>
    <lineage>
        <taxon>Bacteria</taxon>
        <taxon>Bacillati</taxon>
        <taxon>Bacillota</taxon>
        <taxon>Clostridia</taxon>
        <taxon>Halanaerobiales</taxon>
        <taxon>Anoxybacter</taxon>
    </lineage>
</organism>
<dbReference type="InterPro" id="IPR029044">
    <property type="entry name" value="Nucleotide-diphossugar_trans"/>
</dbReference>
<reference evidence="2 3" key="1">
    <citation type="submission" date="2016-07" db="EMBL/GenBank/DDBJ databases">
        <title>Genome and transcriptome analysis of iron-reducing fermentative bacteria Anoxybacter fermentans.</title>
        <authorList>
            <person name="Zeng X."/>
            <person name="Shao Z."/>
        </authorList>
    </citation>
    <scope>NUCLEOTIDE SEQUENCE [LARGE SCALE GENOMIC DNA]</scope>
    <source>
        <strain evidence="2 3">DY22613</strain>
    </source>
</reference>
<dbReference type="Pfam" id="PF12804">
    <property type="entry name" value="NTP_transf_3"/>
    <property type="match status" value="1"/>
</dbReference>
<dbReference type="InterPro" id="IPR025877">
    <property type="entry name" value="MobA-like_NTP_Trfase"/>
</dbReference>
<evidence type="ECO:0000259" key="1">
    <source>
        <dbReference type="Pfam" id="PF12804"/>
    </source>
</evidence>
<dbReference type="Gene3D" id="3.90.550.10">
    <property type="entry name" value="Spore Coat Polysaccharide Biosynthesis Protein SpsA, Chain A"/>
    <property type="match status" value="1"/>
</dbReference>